<evidence type="ECO:0000259" key="4">
    <source>
        <dbReference type="Pfam" id="PF01103"/>
    </source>
</evidence>
<dbReference type="Gene3D" id="2.40.160.50">
    <property type="entry name" value="membrane protein fhac: a member of the omp85/tpsb transporter family"/>
    <property type="match status" value="1"/>
</dbReference>
<dbReference type="OrthoDB" id="1724197at2759"/>
<proteinExistence type="predicted"/>
<name>A0A812LRK7_9DINO</name>
<dbReference type="Proteomes" id="UP000604046">
    <property type="component" value="Unassembled WGS sequence"/>
</dbReference>
<feature type="domain" description="Bacterial surface antigen (D15)" evidence="4">
    <location>
        <begin position="147"/>
        <end position="367"/>
    </location>
</feature>
<comment type="caution">
    <text evidence="5">The sequence shown here is derived from an EMBL/GenBank/DDBJ whole genome shotgun (WGS) entry which is preliminary data.</text>
</comment>
<reference evidence="5" key="1">
    <citation type="submission" date="2021-02" db="EMBL/GenBank/DDBJ databases">
        <authorList>
            <person name="Dougan E. K."/>
            <person name="Rhodes N."/>
            <person name="Thang M."/>
            <person name="Chan C."/>
        </authorList>
    </citation>
    <scope>NUCLEOTIDE SEQUENCE</scope>
</reference>
<dbReference type="Pfam" id="PF01103">
    <property type="entry name" value="Omp85"/>
    <property type="match status" value="1"/>
</dbReference>
<keyword evidence="6" id="KW-1185">Reference proteome</keyword>
<feature type="region of interest" description="Disordered" evidence="3">
    <location>
        <begin position="248"/>
        <end position="273"/>
    </location>
</feature>
<organism evidence="5 6">
    <name type="scientific">Symbiodinium natans</name>
    <dbReference type="NCBI Taxonomy" id="878477"/>
    <lineage>
        <taxon>Eukaryota</taxon>
        <taxon>Sar</taxon>
        <taxon>Alveolata</taxon>
        <taxon>Dinophyceae</taxon>
        <taxon>Suessiales</taxon>
        <taxon>Symbiodiniaceae</taxon>
        <taxon>Symbiodinium</taxon>
    </lineage>
</organism>
<sequence>MAPAQARQCTVSANVDREGSACFDLRLVQPGVFNRACVVASVGTSSTFTEFALRVDSETPWRGFLFGAELGRQSKELLRTCGYVDLCTHTVCHASGKLSRLWGSGSWRLAADWSLRDLDARHPHPSVLLQQERLRSLKTSLNACLSWRSLQVTTEVAGPPGDVTFCKAQAVVDVVEALPALPWPKKEEGEQGWQLHLAGVLGLLLPVGKSCAQDRFHLGGAAGPWSLKGFADHGAEPRARRTLETVQSTPARGEATRYEISRTRRTPERNSEEHNALGGEVMATLFLGASKPLKMPSLEGLRLMAFTNLGVLQPSLLPRRGGASEMLRASLGCGFVLPLGPGQLELTFAQPMRWAAFDVRQKWQFGLRLQVIG</sequence>
<dbReference type="InterPro" id="IPR000184">
    <property type="entry name" value="Bac_surfAg_D15"/>
</dbReference>
<dbReference type="GO" id="GO:0019867">
    <property type="term" value="C:outer membrane"/>
    <property type="evidence" value="ECO:0007669"/>
    <property type="project" value="InterPro"/>
</dbReference>
<dbReference type="AlphaFoldDB" id="A0A812LRK7"/>
<comment type="subcellular location">
    <subcellularLocation>
        <location evidence="1">Membrane</location>
    </subcellularLocation>
</comment>
<dbReference type="EMBL" id="CAJNDS010001194">
    <property type="protein sequence ID" value="CAE7251341.1"/>
    <property type="molecule type" value="Genomic_DNA"/>
</dbReference>
<evidence type="ECO:0000313" key="6">
    <source>
        <dbReference type="Proteomes" id="UP000604046"/>
    </source>
</evidence>
<feature type="compositionally biased region" description="Basic and acidic residues" evidence="3">
    <location>
        <begin position="254"/>
        <end position="273"/>
    </location>
</feature>
<gene>
    <name evidence="5" type="ORF">SNAT2548_LOCUS12444</name>
</gene>
<evidence type="ECO:0000256" key="3">
    <source>
        <dbReference type="SAM" id="MobiDB-lite"/>
    </source>
</evidence>
<evidence type="ECO:0000256" key="1">
    <source>
        <dbReference type="ARBA" id="ARBA00004370"/>
    </source>
</evidence>
<keyword evidence="2" id="KW-0472">Membrane</keyword>
<evidence type="ECO:0000256" key="2">
    <source>
        <dbReference type="ARBA" id="ARBA00023136"/>
    </source>
</evidence>
<accession>A0A812LRK7</accession>
<protein>
    <recommendedName>
        <fullName evidence="4">Bacterial surface antigen (D15) domain-containing protein</fullName>
    </recommendedName>
</protein>
<evidence type="ECO:0000313" key="5">
    <source>
        <dbReference type="EMBL" id="CAE7251341.1"/>
    </source>
</evidence>